<keyword evidence="11" id="KW-0862">Zinc</keyword>
<comment type="similarity">
    <text evidence="4">Belongs to the RBR family. Ariadne subfamily.</text>
</comment>
<reference evidence="16 17" key="2">
    <citation type="journal article" date="2017" name="Nature">
        <title>The Apostasia genome and the evolution of orchids.</title>
        <authorList>
            <person name="Zhang G.Q."/>
            <person name="Liu K.W."/>
            <person name="Li Z."/>
            <person name="Lohaus R."/>
            <person name="Hsiao Y.Y."/>
            <person name="Niu S.C."/>
            <person name="Wang J.Y."/>
            <person name="Lin Y.C."/>
            <person name="Xu Q."/>
            <person name="Chen L.J."/>
            <person name="Yoshida K."/>
            <person name="Fujiwara S."/>
            <person name="Wang Z.W."/>
            <person name="Zhang Y.Q."/>
            <person name="Mitsuda N."/>
            <person name="Wang M."/>
            <person name="Liu G.H."/>
            <person name="Pecoraro L."/>
            <person name="Huang H.X."/>
            <person name="Xiao X.J."/>
            <person name="Lin M."/>
            <person name="Wu X.Y."/>
            <person name="Wu W.L."/>
            <person name="Chen Y.Y."/>
            <person name="Chang S.B."/>
            <person name="Sakamoto S."/>
            <person name="Ohme-Takagi M."/>
            <person name="Yagi M."/>
            <person name="Zeng S.J."/>
            <person name="Shen C.Y."/>
            <person name="Yeh C.M."/>
            <person name="Luo Y.B."/>
            <person name="Tsai W.C."/>
            <person name="Van de Peer Y."/>
            <person name="Liu Z.J."/>
        </authorList>
    </citation>
    <scope>NUCLEOTIDE SEQUENCE [LARGE SCALE GENOMIC DNA]</scope>
    <source>
        <tissue evidence="16">The whole plant</tissue>
    </source>
</reference>
<dbReference type="EMBL" id="KZ503465">
    <property type="protein sequence ID" value="PKU63682.1"/>
    <property type="molecule type" value="Genomic_DNA"/>
</dbReference>
<dbReference type="GO" id="GO:0004523">
    <property type="term" value="F:RNA-DNA hybrid ribonuclease activity"/>
    <property type="evidence" value="ECO:0007669"/>
    <property type="project" value="InterPro"/>
</dbReference>
<accession>A0A2I0VJU7</accession>
<dbReference type="InterPro" id="IPR002867">
    <property type="entry name" value="IBR_dom"/>
</dbReference>
<keyword evidence="6" id="KW-0808">Transferase</keyword>
<keyword evidence="7" id="KW-0479">Metal-binding</keyword>
<keyword evidence="8" id="KW-0677">Repeat</keyword>
<feature type="region of interest" description="Disordered" evidence="13">
    <location>
        <begin position="26"/>
        <end position="65"/>
    </location>
</feature>
<dbReference type="Pfam" id="PF01485">
    <property type="entry name" value="IBR"/>
    <property type="match status" value="1"/>
</dbReference>
<evidence type="ECO:0000259" key="14">
    <source>
        <dbReference type="PROSITE" id="PS50089"/>
    </source>
</evidence>
<evidence type="ECO:0000256" key="5">
    <source>
        <dbReference type="ARBA" id="ARBA00012251"/>
    </source>
</evidence>
<comment type="catalytic activity">
    <reaction evidence="1">
        <text>[E2 ubiquitin-conjugating enzyme]-S-ubiquitinyl-L-cysteine + [acceptor protein]-L-lysine = [E2 ubiquitin-conjugating enzyme]-L-cysteine + [acceptor protein]-N(6)-ubiquitinyl-L-lysine.</text>
        <dbReference type="EC" id="2.3.2.31"/>
    </reaction>
</comment>
<dbReference type="FunFam" id="3.30.420.10:FF:000076">
    <property type="entry name" value="RBR-type E3 ubiquitin transferase"/>
    <property type="match status" value="1"/>
</dbReference>
<sequence>MEESAHFSDLNLGNCGVDEEFRSCCEEDEDWQDAEESFSERQEEGKEEVPLRIYDGQEEGDRSSLRISEPLQEDVESSLSLLMEFGEDLEKSAAFYHGLEEIVSECSLRLLEGNDQEVVPECLSSQSKVHDEDVSECSLRLCEGHEDVSVCSLGLSEDHEEDVSECLLRLSEGVEEGVLDCELRLSDGHDDDILDASLRFCESHGGDVSVSSFQLSEDDEDISECSFIFSEDNENDILKCSVILFENHDEDDEFLVRVFSKGVSVSENCDLGSRISGIGVVMEKPHGVPFLQVQKKLDFFVEELIAEHLALMDGLLEALRNGFHKVLAFTDSNKFYGVITRGDTVEDQLLIALRERIQELADKFESFVLRLAPRSELMKPLQLAQEATGILCQLIECSTCGEEKHLSRMIEMDCSHNLCFDCMCIYVRSKVRSSRIPVKCPQLRCKNYISNSVCRSFLPSTSFESLEGALTETEARNLWRFYCPFPDCSMLLHTHHSSSSRETSLIQSNRYCIECPDCCRHVCSRCQVPWHSSMSCEEYQNLPLDERNNGDITLHQLAQRNSWRRCQQCRQMIELAEGCYHVSCWGQGSGHVHEMNYASIEMSRREVMAEKENFTVGCGHEFCFSCGAEYRYGSQTCQCEFHDVNSESSPAPSEHEIEHWRWDCFNPLPSTIDGYTEQEKTQLALIQRFLAGGISLDNHNPCQSPPRSSDSKAEKNLSCTCKLRNAKKKKMNSNCTKRRRSHFIDSS</sequence>
<evidence type="ECO:0000256" key="9">
    <source>
        <dbReference type="ARBA" id="ARBA00022771"/>
    </source>
</evidence>
<dbReference type="Proteomes" id="UP000233837">
    <property type="component" value="Unassembled WGS sequence"/>
</dbReference>
<evidence type="ECO:0000256" key="12">
    <source>
        <dbReference type="PROSITE-ProRule" id="PRU00175"/>
    </source>
</evidence>
<dbReference type="GO" id="GO:0061630">
    <property type="term" value="F:ubiquitin protein ligase activity"/>
    <property type="evidence" value="ECO:0007669"/>
    <property type="project" value="UniProtKB-EC"/>
</dbReference>
<feature type="compositionally biased region" description="Acidic residues" evidence="13">
    <location>
        <begin position="26"/>
        <end position="37"/>
    </location>
</feature>
<evidence type="ECO:0000313" key="17">
    <source>
        <dbReference type="Proteomes" id="UP000233837"/>
    </source>
</evidence>
<dbReference type="STRING" id="906689.A0A2I0VJU7"/>
<dbReference type="SUPFAM" id="SSF57850">
    <property type="entry name" value="RING/U-box"/>
    <property type="match status" value="2"/>
</dbReference>
<proteinExistence type="inferred from homology"/>
<comment type="function">
    <text evidence="3">Might act as an E3 ubiquitin-protein ligase, or as part of E3 complex, which accepts ubiquitin from specific E2 ubiquitin-conjugating enzymes and then transfers it to substrates.</text>
</comment>
<evidence type="ECO:0000313" key="16">
    <source>
        <dbReference type="EMBL" id="PKU63682.1"/>
    </source>
</evidence>
<feature type="compositionally biased region" description="Basic and acidic residues" evidence="13">
    <location>
        <begin position="38"/>
        <end position="50"/>
    </location>
</feature>
<evidence type="ECO:0000256" key="2">
    <source>
        <dbReference type="ARBA" id="ARBA00001947"/>
    </source>
</evidence>
<dbReference type="Gene3D" id="3.30.40.10">
    <property type="entry name" value="Zinc/RING finger domain, C3HC4 (zinc finger)"/>
    <property type="match status" value="1"/>
</dbReference>
<dbReference type="InterPro" id="IPR044066">
    <property type="entry name" value="TRIAD_supradom"/>
</dbReference>
<dbReference type="SMART" id="SM00647">
    <property type="entry name" value="IBR"/>
    <property type="match status" value="1"/>
</dbReference>
<evidence type="ECO:0000256" key="6">
    <source>
        <dbReference type="ARBA" id="ARBA00022679"/>
    </source>
</evidence>
<evidence type="ECO:0000256" key="1">
    <source>
        <dbReference type="ARBA" id="ARBA00001798"/>
    </source>
</evidence>
<feature type="domain" description="RING-type" evidence="14">
    <location>
        <begin position="397"/>
        <end position="444"/>
    </location>
</feature>
<dbReference type="GO" id="GO:0016567">
    <property type="term" value="P:protein ubiquitination"/>
    <property type="evidence" value="ECO:0007669"/>
    <property type="project" value="InterPro"/>
</dbReference>
<dbReference type="Gene3D" id="1.20.120.1750">
    <property type="match status" value="1"/>
</dbReference>
<evidence type="ECO:0000256" key="13">
    <source>
        <dbReference type="SAM" id="MobiDB-lite"/>
    </source>
</evidence>
<dbReference type="Gene3D" id="3.30.420.10">
    <property type="entry name" value="Ribonuclease H-like superfamily/Ribonuclease H"/>
    <property type="match status" value="1"/>
</dbReference>
<evidence type="ECO:0000256" key="3">
    <source>
        <dbReference type="ARBA" id="ARBA00003976"/>
    </source>
</evidence>
<dbReference type="PROSITE" id="PS50089">
    <property type="entry name" value="ZF_RING_2"/>
    <property type="match status" value="1"/>
</dbReference>
<dbReference type="PANTHER" id="PTHR11685">
    <property type="entry name" value="RBR FAMILY RING FINGER AND IBR DOMAIN-CONTAINING"/>
    <property type="match status" value="1"/>
</dbReference>
<dbReference type="InterPro" id="IPR017907">
    <property type="entry name" value="Znf_RING_CS"/>
</dbReference>
<dbReference type="PROSITE" id="PS00518">
    <property type="entry name" value="ZF_RING_1"/>
    <property type="match status" value="1"/>
</dbReference>
<feature type="domain" description="RING-type" evidence="15">
    <location>
        <begin position="393"/>
        <end position="648"/>
    </location>
</feature>
<dbReference type="AlphaFoldDB" id="A0A2I0VJU7"/>
<dbReference type="InterPro" id="IPR013083">
    <property type="entry name" value="Znf_RING/FYVE/PHD"/>
</dbReference>
<dbReference type="InterPro" id="IPR031127">
    <property type="entry name" value="E3_UB_ligase_RBR"/>
</dbReference>
<dbReference type="Pfam" id="PF13456">
    <property type="entry name" value="RVT_3"/>
    <property type="match status" value="1"/>
</dbReference>
<dbReference type="GO" id="GO:0003676">
    <property type="term" value="F:nucleic acid binding"/>
    <property type="evidence" value="ECO:0007669"/>
    <property type="project" value="InterPro"/>
</dbReference>
<dbReference type="CDD" id="cd22582">
    <property type="entry name" value="BRcat_RBR_unk"/>
    <property type="match status" value="1"/>
</dbReference>
<dbReference type="InterPro" id="IPR002156">
    <property type="entry name" value="RNaseH_domain"/>
</dbReference>
<comment type="cofactor">
    <cofactor evidence="2">
        <name>Zn(2+)</name>
        <dbReference type="ChEBI" id="CHEBI:29105"/>
    </cofactor>
</comment>
<dbReference type="InterPro" id="IPR001841">
    <property type="entry name" value="Znf_RING"/>
</dbReference>
<evidence type="ECO:0000256" key="8">
    <source>
        <dbReference type="ARBA" id="ARBA00022737"/>
    </source>
</evidence>
<evidence type="ECO:0000256" key="7">
    <source>
        <dbReference type="ARBA" id="ARBA00022723"/>
    </source>
</evidence>
<evidence type="ECO:0000259" key="15">
    <source>
        <dbReference type="PROSITE" id="PS51873"/>
    </source>
</evidence>
<reference evidence="16 17" key="1">
    <citation type="journal article" date="2016" name="Sci. Rep.">
        <title>The Dendrobium catenatum Lindl. genome sequence provides insights into polysaccharide synthase, floral development and adaptive evolution.</title>
        <authorList>
            <person name="Zhang G.Q."/>
            <person name="Xu Q."/>
            <person name="Bian C."/>
            <person name="Tsai W.C."/>
            <person name="Yeh C.M."/>
            <person name="Liu K.W."/>
            <person name="Yoshida K."/>
            <person name="Zhang L.S."/>
            <person name="Chang S.B."/>
            <person name="Chen F."/>
            <person name="Shi Y."/>
            <person name="Su Y.Y."/>
            <person name="Zhang Y.Q."/>
            <person name="Chen L.J."/>
            <person name="Yin Y."/>
            <person name="Lin M."/>
            <person name="Huang H."/>
            <person name="Deng H."/>
            <person name="Wang Z.W."/>
            <person name="Zhu S.L."/>
            <person name="Zhao X."/>
            <person name="Deng C."/>
            <person name="Niu S.C."/>
            <person name="Huang J."/>
            <person name="Wang M."/>
            <person name="Liu G.H."/>
            <person name="Yang H.J."/>
            <person name="Xiao X.J."/>
            <person name="Hsiao Y.Y."/>
            <person name="Wu W.L."/>
            <person name="Chen Y.Y."/>
            <person name="Mitsuda N."/>
            <person name="Ohme-Takagi M."/>
            <person name="Luo Y.B."/>
            <person name="Van de Peer Y."/>
            <person name="Liu Z.J."/>
        </authorList>
    </citation>
    <scope>NUCLEOTIDE SEQUENCE [LARGE SCALE GENOMIC DNA]</scope>
    <source>
        <tissue evidence="16">The whole plant</tissue>
    </source>
</reference>
<keyword evidence="9 12" id="KW-0863">Zinc-finger</keyword>
<evidence type="ECO:0000256" key="4">
    <source>
        <dbReference type="ARBA" id="ARBA00005884"/>
    </source>
</evidence>
<protein>
    <recommendedName>
        <fullName evidence="5">RBR-type E3 ubiquitin transferase</fullName>
        <ecNumber evidence="5">2.3.2.31</ecNumber>
    </recommendedName>
</protein>
<dbReference type="PROSITE" id="PS51873">
    <property type="entry name" value="TRIAD"/>
    <property type="match status" value="1"/>
</dbReference>
<keyword evidence="10" id="KW-0833">Ubl conjugation pathway</keyword>
<evidence type="ECO:0000256" key="10">
    <source>
        <dbReference type="ARBA" id="ARBA00022786"/>
    </source>
</evidence>
<dbReference type="EC" id="2.3.2.31" evidence="5"/>
<gene>
    <name evidence="16" type="primary">ARI9</name>
    <name evidence="16" type="ORF">MA16_Dca014240</name>
</gene>
<dbReference type="CDD" id="cd22584">
    <property type="entry name" value="Rcat_RBR_unk"/>
    <property type="match status" value="1"/>
</dbReference>
<dbReference type="InterPro" id="IPR036397">
    <property type="entry name" value="RNaseH_sf"/>
</dbReference>
<dbReference type="GO" id="GO:0008270">
    <property type="term" value="F:zinc ion binding"/>
    <property type="evidence" value="ECO:0007669"/>
    <property type="project" value="UniProtKB-KW"/>
</dbReference>
<evidence type="ECO:0000256" key="11">
    <source>
        <dbReference type="ARBA" id="ARBA00022833"/>
    </source>
</evidence>
<keyword evidence="17" id="KW-1185">Reference proteome</keyword>
<name>A0A2I0VJU7_9ASPA</name>
<organism evidence="16 17">
    <name type="scientific">Dendrobium catenatum</name>
    <dbReference type="NCBI Taxonomy" id="906689"/>
    <lineage>
        <taxon>Eukaryota</taxon>
        <taxon>Viridiplantae</taxon>
        <taxon>Streptophyta</taxon>
        <taxon>Embryophyta</taxon>
        <taxon>Tracheophyta</taxon>
        <taxon>Spermatophyta</taxon>
        <taxon>Magnoliopsida</taxon>
        <taxon>Liliopsida</taxon>
        <taxon>Asparagales</taxon>
        <taxon>Orchidaceae</taxon>
        <taxon>Epidendroideae</taxon>
        <taxon>Malaxideae</taxon>
        <taxon>Dendrobiinae</taxon>
        <taxon>Dendrobium</taxon>
    </lineage>
</organism>